<evidence type="ECO:0000313" key="1">
    <source>
        <dbReference type="EMBL" id="CCQ42993.1"/>
    </source>
</evidence>
<organism evidence="1">
    <name type="scientific">Homo sapiens</name>
    <name type="common">Human</name>
    <dbReference type="NCBI Taxonomy" id="9606"/>
    <lineage>
        <taxon>Eukaryota</taxon>
        <taxon>Metazoa</taxon>
        <taxon>Chordata</taxon>
        <taxon>Craniata</taxon>
        <taxon>Vertebrata</taxon>
        <taxon>Euteleostomi</taxon>
        <taxon>Mammalia</taxon>
        <taxon>Eutheria</taxon>
        <taxon>Euarchontoglires</taxon>
        <taxon>Primates</taxon>
        <taxon>Haplorrhini</taxon>
        <taxon>Catarrhini</taxon>
        <taxon>Hominidae</taxon>
        <taxon>Homo</taxon>
    </lineage>
</organism>
<protein>
    <submittedName>
        <fullName evidence="1">Alternative protein GABRB3</fullName>
    </submittedName>
</protein>
<dbReference type="EMBL" id="HF583496">
    <property type="protein sequence ID" value="CCQ42993.1"/>
    <property type="molecule type" value="Genomic_DNA"/>
</dbReference>
<gene>
    <name evidence="1" type="primary">GABRB3</name>
</gene>
<sequence>MCICLYTQESVPMCMEDKYTYIYTFCSYGQFTTGCILKKVIVFFFFN</sequence>
<dbReference type="ChiTaRS" id="GABRB3">
    <property type="organism name" value="human"/>
</dbReference>
<dbReference type="OrthoDB" id="8890589at2759"/>
<dbReference type="AlphaFoldDB" id="L8E9G0"/>
<reference evidence="1" key="1">
    <citation type="journal article" date="2013" name="PLoS ONE">
        <title>Direct detection of alternative open reading frames translation products in human significantly expands the proteome.</title>
        <authorList>
            <person name="Vanderperre B."/>
            <person name="Lucier J.-F."/>
            <person name="Motard J."/>
            <person name="Tremblay G."/>
            <person name="Vanderperre S."/>
            <person name="Wisztorski M."/>
            <person name="Salzet M."/>
            <person name="Boisvert F.-M."/>
            <person name="Roucou X."/>
        </authorList>
    </citation>
    <scope>NUCLEOTIDE SEQUENCE</scope>
</reference>
<name>L8E9G0_HUMAN</name>
<proteinExistence type="predicted"/>
<accession>L8E9G0</accession>